<evidence type="ECO:0000256" key="5">
    <source>
        <dbReference type="SAM" id="Phobius"/>
    </source>
</evidence>
<sequence>MEHTPQSSMAGAQDATLASDAVPTRGDEVGADGHRPTHVELVRIGVGFTLSAIACAIPWVALSSIILPRVLESIDPASKESMLGIINAAGSVVALLSNVIFGSLSDHTRSRFGKRSPWIIVGGILAGLSIGALAFTQSQIMIIVLWCLSQVGYNMMLAPYVATMSDRVPEKFRGTISGFYGAGIAVGQTLGSFIGARLLARGEAGIFAGWMMGLVIFASIGIIVVAIWLRERPSTDEGTTRLDANAIIEGFRPPRHAPDFYFALTGRTLMMAGYWMINTYQLFIAQDYVFAGDPQATLKAASTIATMAVITLVVSLIAAVGAGPITDRIGRRKLPVALASCLFALGALMPLLFRSATGMYLFAGIAGFGYGVYNAIDQALNVSVLPNPDEAGKDLGILNLANTLSTVLGALLTPVTVIIVKSMMNTTSTPEVAYSVVFVTSIIIVLIAAGLIMRIRSIK</sequence>
<evidence type="ECO:0000256" key="2">
    <source>
        <dbReference type="ARBA" id="ARBA00022692"/>
    </source>
</evidence>
<gene>
    <name evidence="7" type="ORF">BMON_0934</name>
</gene>
<organism evidence="7 8">
    <name type="scientific">Bifidobacterium mongoliense DSM 21395</name>
    <dbReference type="NCBI Taxonomy" id="1437603"/>
    <lineage>
        <taxon>Bacteria</taxon>
        <taxon>Bacillati</taxon>
        <taxon>Actinomycetota</taxon>
        <taxon>Actinomycetes</taxon>
        <taxon>Bifidobacteriales</taxon>
        <taxon>Bifidobacteriaceae</taxon>
        <taxon>Bifidobacterium</taxon>
    </lineage>
</organism>
<keyword evidence="4 5" id="KW-0472">Membrane</keyword>
<dbReference type="GO" id="GO:0005886">
    <property type="term" value="C:plasma membrane"/>
    <property type="evidence" value="ECO:0007669"/>
    <property type="project" value="UniProtKB-SubCell"/>
</dbReference>
<keyword evidence="2 5" id="KW-0812">Transmembrane</keyword>
<evidence type="ECO:0000313" key="8">
    <source>
        <dbReference type="Proteomes" id="UP000029082"/>
    </source>
</evidence>
<feature type="transmembrane region" description="Helical" evidence="5">
    <location>
        <begin position="260"/>
        <end position="277"/>
    </location>
</feature>
<feature type="domain" description="Major facilitator superfamily (MFS) profile" evidence="6">
    <location>
        <begin position="40"/>
        <end position="459"/>
    </location>
</feature>
<dbReference type="OrthoDB" id="7584869at2"/>
<evidence type="ECO:0000256" key="4">
    <source>
        <dbReference type="ARBA" id="ARBA00023136"/>
    </source>
</evidence>
<evidence type="ECO:0000313" key="7">
    <source>
        <dbReference type="EMBL" id="KFI75508.1"/>
    </source>
</evidence>
<accession>A0A087BWV8</accession>
<dbReference type="EMBL" id="JGZE01000018">
    <property type="protein sequence ID" value="KFI75508.1"/>
    <property type="molecule type" value="Genomic_DNA"/>
</dbReference>
<dbReference type="PROSITE" id="PS50850">
    <property type="entry name" value="MFS"/>
    <property type="match status" value="1"/>
</dbReference>
<feature type="transmembrane region" description="Helical" evidence="5">
    <location>
        <begin position="206"/>
        <end position="229"/>
    </location>
</feature>
<name>A0A087BWV8_9BIFI</name>
<comment type="caution">
    <text evidence="7">The sequence shown here is derived from an EMBL/GenBank/DDBJ whole genome shotgun (WGS) entry which is preliminary data.</text>
</comment>
<proteinExistence type="predicted"/>
<dbReference type="InterPro" id="IPR020846">
    <property type="entry name" value="MFS_dom"/>
</dbReference>
<feature type="transmembrane region" description="Helical" evidence="5">
    <location>
        <begin position="82"/>
        <end position="104"/>
    </location>
</feature>
<dbReference type="InterPro" id="IPR036259">
    <property type="entry name" value="MFS_trans_sf"/>
</dbReference>
<feature type="transmembrane region" description="Helical" evidence="5">
    <location>
        <begin position="140"/>
        <end position="158"/>
    </location>
</feature>
<dbReference type="Gene3D" id="1.20.1250.20">
    <property type="entry name" value="MFS general substrate transporter like domains"/>
    <property type="match status" value="2"/>
</dbReference>
<comment type="subcellular location">
    <subcellularLocation>
        <location evidence="1">Cell membrane</location>
        <topology evidence="1">Multi-pass membrane protein</topology>
    </subcellularLocation>
</comment>
<reference evidence="7 8" key="1">
    <citation type="submission" date="2014-03" db="EMBL/GenBank/DDBJ databases">
        <title>Genomics of Bifidobacteria.</title>
        <authorList>
            <person name="Ventura M."/>
            <person name="Milani C."/>
            <person name="Lugli G.A."/>
        </authorList>
    </citation>
    <scope>NUCLEOTIDE SEQUENCE [LARGE SCALE GENOMIC DNA]</scope>
    <source>
        <strain evidence="7 8">DSM 21395</strain>
    </source>
</reference>
<feature type="transmembrane region" description="Helical" evidence="5">
    <location>
        <begin position="116"/>
        <end position="134"/>
    </location>
</feature>
<keyword evidence="8" id="KW-1185">Reference proteome</keyword>
<evidence type="ECO:0000256" key="1">
    <source>
        <dbReference type="ARBA" id="ARBA00004651"/>
    </source>
</evidence>
<feature type="transmembrane region" description="Helical" evidence="5">
    <location>
        <begin position="397"/>
        <end position="420"/>
    </location>
</feature>
<feature type="transmembrane region" description="Helical" evidence="5">
    <location>
        <begin position="41"/>
        <end position="62"/>
    </location>
</feature>
<dbReference type="GO" id="GO:0022857">
    <property type="term" value="F:transmembrane transporter activity"/>
    <property type="evidence" value="ECO:0007669"/>
    <property type="project" value="InterPro"/>
</dbReference>
<feature type="transmembrane region" description="Helical" evidence="5">
    <location>
        <begin position="359"/>
        <end position="376"/>
    </location>
</feature>
<dbReference type="GeneID" id="93094013"/>
<feature type="transmembrane region" description="Helical" evidence="5">
    <location>
        <begin position="334"/>
        <end position="353"/>
    </location>
</feature>
<evidence type="ECO:0000259" key="6">
    <source>
        <dbReference type="PROSITE" id="PS50850"/>
    </source>
</evidence>
<feature type="transmembrane region" description="Helical" evidence="5">
    <location>
        <begin position="179"/>
        <end position="200"/>
    </location>
</feature>
<feature type="transmembrane region" description="Helical" evidence="5">
    <location>
        <begin position="297"/>
        <end position="322"/>
    </location>
</feature>
<dbReference type="STRING" id="1437603.GCA_000771525_00781"/>
<protein>
    <submittedName>
        <fullName evidence="7">Membrane protein</fullName>
    </submittedName>
</protein>
<dbReference type="eggNOG" id="COG2211">
    <property type="taxonomic scope" value="Bacteria"/>
</dbReference>
<dbReference type="Pfam" id="PF13347">
    <property type="entry name" value="MFS_2"/>
    <property type="match status" value="1"/>
</dbReference>
<dbReference type="AlphaFoldDB" id="A0A087BWV8"/>
<dbReference type="SUPFAM" id="SSF103473">
    <property type="entry name" value="MFS general substrate transporter"/>
    <property type="match status" value="1"/>
</dbReference>
<dbReference type="RefSeq" id="WP_081882983.1">
    <property type="nucleotide sequence ID" value="NZ_JDUO01000002.1"/>
</dbReference>
<keyword evidence="3 5" id="KW-1133">Transmembrane helix</keyword>
<feature type="transmembrane region" description="Helical" evidence="5">
    <location>
        <begin position="432"/>
        <end position="453"/>
    </location>
</feature>
<evidence type="ECO:0000256" key="3">
    <source>
        <dbReference type="ARBA" id="ARBA00022989"/>
    </source>
</evidence>
<dbReference type="PANTHER" id="PTHR23528">
    <property type="match status" value="1"/>
</dbReference>
<dbReference type="Proteomes" id="UP000029082">
    <property type="component" value="Unassembled WGS sequence"/>
</dbReference>
<dbReference type="PANTHER" id="PTHR23528:SF1">
    <property type="entry name" value="MAJOR FACILITATOR SUPERFAMILY (MFS) PROFILE DOMAIN-CONTAINING PROTEIN"/>
    <property type="match status" value="1"/>
</dbReference>